<comment type="caution">
    <text evidence="1">The sequence shown here is derived from an EMBL/GenBank/DDBJ whole genome shotgun (WGS) entry which is preliminary data.</text>
</comment>
<gene>
    <name evidence="1" type="ORF">CEXT_788641</name>
</gene>
<dbReference type="EMBL" id="BPLR01021235">
    <property type="protein sequence ID" value="GIX87433.1"/>
    <property type="molecule type" value="Genomic_DNA"/>
</dbReference>
<protein>
    <submittedName>
        <fullName evidence="1">Uncharacterized protein</fullName>
    </submittedName>
</protein>
<proteinExistence type="predicted"/>
<reference evidence="1 2" key="1">
    <citation type="submission" date="2021-06" db="EMBL/GenBank/DDBJ databases">
        <title>Caerostris extrusa draft genome.</title>
        <authorList>
            <person name="Kono N."/>
            <person name="Arakawa K."/>
        </authorList>
    </citation>
    <scope>NUCLEOTIDE SEQUENCE [LARGE SCALE GENOMIC DNA]</scope>
</reference>
<keyword evidence="2" id="KW-1185">Reference proteome</keyword>
<organism evidence="1 2">
    <name type="scientific">Caerostris extrusa</name>
    <name type="common">Bark spider</name>
    <name type="synonym">Caerostris bankana</name>
    <dbReference type="NCBI Taxonomy" id="172846"/>
    <lineage>
        <taxon>Eukaryota</taxon>
        <taxon>Metazoa</taxon>
        <taxon>Ecdysozoa</taxon>
        <taxon>Arthropoda</taxon>
        <taxon>Chelicerata</taxon>
        <taxon>Arachnida</taxon>
        <taxon>Araneae</taxon>
        <taxon>Araneomorphae</taxon>
        <taxon>Entelegynae</taxon>
        <taxon>Araneoidea</taxon>
        <taxon>Araneidae</taxon>
        <taxon>Caerostris</taxon>
    </lineage>
</organism>
<evidence type="ECO:0000313" key="2">
    <source>
        <dbReference type="Proteomes" id="UP001054945"/>
    </source>
</evidence>
<dbReference type="AlphaFoldDB" id="A0AAV4NRX2"/>
<name>A0AAV4NRX2_CAEEX</name>
<dbReference type="Proteomes" id="UP001054945">
    <property type="component" value="Unassembled WGS sequence"/>
</dbReference>
<sequence>MTTENHGPLKDRLPESRPETLNYINCGMQDYLYAWRGYFKSPKLGLVASQKEVSFQGKSAKTLYWCCSQTSIHCYSFHH</sequence>
<evidence type="ECO:0000313" key="1">
    <source>
        <dbReference type="EMBL" id="GIX87433.1"/>
    </source>
</evidence>
<accession>A0AAV4NRX2</accession>